<dbReference type="Pfam" id="PF18947">
    <property type="entry name" value="HAMP_2"/>
    <property type="match status" value="1"/>
</dbReference>
<dbReference type="AlphaFoldDB" id="W8KGP4"/>
<evidence type="ECO:0000256" key="2">
    <source>
        <dbReference type="ARBA" id="ARBA00022481"/>
    </source>
</evidence>
<proteinExistence type="inferred from homology"/>
<feature type="coiled-coil region" evidence="6">
    <location>
        <begin position="714"/>
        <end position="745"/>
    </location>
</feature>
<evidence type="ECO:0000256" key="1">
    <source>
        <dbReference type="ARBA" id="ARBA00004370"/>
    </source>
</evidence>
<dbReference type="Gene3D" id="3.30.450.20">
    <property type="entry name" value="PAS domain"/>
    <property type="match status" value="1"/>
</dbReference>
<dbReference type="FunFam" id="1.10.287.950:FF:000001">
    <property type="entry name" value="Methyl-accepting chemotaxis sensory transducer"/>
    <property type="match status" value="1"/>
</dbReference>
<feature type="coiled-coil region" evidence="6">
    <location>
        <begin position="526"/>
        <end position="563"/>
    </location>
</feature>
<feature type="transmembrane region" description="Helical" evidence="8">
    <location>
        <begin position="208"/>
        <end position="231"/>
    </location>
</feature>
<comment type="subcellular location">
    <subcellularLocation>
        <location evidence="1">Membrane</location>
    </subcellularLocation>
</comment>
<evidence type="ECO:0000256" key="4">
    <source>
        <dbReference type="ARBA" id="ARBA00029447"/>
    </source>
</evidence>
<dbReference type="PROSITE" id="PS50885">
    <property type="entry name" value="HAMP"/>
    <property type="match status" value="2"/>
</dbReference>
<dbReference type="Pfam" id="PF00015">
    <property type="entry name" value="MCPsignal"/>
    <property type="match status" value="1"/>
</dbReference>
<dbReference type="GO" id="GO:0005886">
    <property type="term" value="C:plasma membrane"/>
    <property type="evidence" value="ECO:0007669"/>
    <property type="project" value="TreeGrafter"/>
</dbReference>
<feature type="domain" description="HAMP" evidence="10">
    <location>
        <begin position="233"/>
        <end position="280"/>
    </location>
</feature>
<dbReference type="Pfam" id="PF08448">
    <property type="entry name" value="PAS_4"/>
    <property type="match status" value="1"/>
</dbReference>
<keyword evidence="12" id="KW-1185">Reference proteome</keyword>
<sequence length="827" mass="89824">MRWFNNLSAGIKIALLGGVLLLSLAYAAFEAYQGFNGWANYSEQVRDNRLPSMEALGQMNTERMAIRAQTVEVMLQDEAYTDKSALRDIARERARSWETVDRYWEQFAGIPRLTEAGQQLYNRLRGEYQAWRAIYVELDALIDNMVRTQDPAQFDAYMQQYQATVERMIPISNTMGATFVELVEGNVARATADANANVETAASEIRELIWLASIAILLSLAIAVLTFISMVPPLRSLVSKFDAIGAGDYDQEIEQTRKDEVGKALKGLADMQAKLKADITETKRVAAENLRIRYALDTVSSNVMVSDTDAQIVYANDAVIGMFRKGANDIRKDLPNFDPDRVRGSSMDMFHKRAAHQRQMTDSMQSTHETEIVVGGRTYKLIASPIFDEDGQRLGAVIEWADRTEELKVEREVTHLVEGAVKGDFNQRIATEDLSGFFKRLGDAMNQLVERTSTGLGEVARVLNAVADGDLTQRVTGEYEGTFGQLKEDTNATAMRLQELIGQIKESVDAINTASREIAVGNTDLSQRTEEQASSLEETASSMEELTSTVKQTADNARQANQLSINARDVASRGGDKAREAMDSMKAITESADKIGEIITVIDGIAFQTNILALNAAVEAARAGEQGRGFAVVAGEVRNLAQRSAAAAKEIKALIAEDSETIEKGSKQVLDAGQTMEEIVNEVKRVSDLIAEITAAADEQSTGIEQVNSAVTQMDEVTQQNASLVEEAAAAAESLEEQAQGLARAVSVFRVEESTMATAGHQLPAAKAPSRALPAAKKAPSGRPATAGKAAAGGSSKPQQGKAAGGGAKPGNRPASRSNPDDEWEEF</sequence>
<evidence type="ECO:0000259" key="9">
    <source>
        <dbReference type="PROSITE" id="PS50111"/>
    </source>
</evidence>
<dbReference type="InterPro" id="IPR013656">
    <property type="entry name" value="PAS_4"/>
</dbReference>
<dbReference type="CDD" id="cd06225">
    <property type="entry name" value="HAMP"/>
    <property type="match status" value="1"/>
</dbReference>
<name>W8KGP4_9GAMM</name>
<dbReference type="EMBL" id="CP007268">
    <property type="protein sequence ID" value="AHK78969.1"/>
    <property type="molecule type" value="Genomic_DNA"/>
</dbReference>
<dbReference type="SUPFAM" id="SSF58104">
    <property type="entry name" value="Methyl-accepting chemotaxis protein (MCP) signaling domain"/>
    <property type="match status" value="1"/>
</dbReference>
<evidence type="ECO:0000256" key="7">
    <source>
        <dbReference type="SAM" id="MobiDB-lite"/>
    </source>
</evidence>
<dbReference type="RefSeq" id="WP_025281387.1">
    <property type="nucleotide sequence ID" value="NZ_CP007268.1"/>
</dbReference>
<gene>
    <name evidence="11" type="ORF">M911_07170</name>
</gene>
<comment type="similarity">
    <text evidence="4">Belongs to the methyl-accepting chemotaxis (MCP) protein family.</text>
</comment>
<keyword evidence="2" id="KW-0488">Methylation</keyword>
<dbReference type="InterPro" id="IPR003660">
    <property type="entry name" value="HAMP_dom"/>
</dbReference>
<dbReference type="GO" id="GO:0004888">
    <property type="term" value="F:transmembrane signaling receptor activity"/>
    <property type="evidence" value="ECO:0007669"/>
    <property type="project" value="TreeGrafter"/>
</dbReference>
<evidence type="ECO:0000256" key="3">
    <source>
        <dbReference type="ARBA" id="ARBA00023224"/>
    </source>
</evidence>
<dbReference type="Proteomes" id="UP000019442">
    <property type="component" value="Chromosome"/>
</dbReference>
<evidence type="ECO:0000313" key="11">
    <source>
        <dbReference type="EMBL" id="AHK78969.1"/>
    </source>
</evidence>
<feature type="compositionally biased region" description="Low complexity" evidence="7">
    <location>
        <begin position="763"/>
        <end position="802"/>
    </location>
</feature>
<dbReference type="InterPro" id="IPR051310">
    <property type="entry name" value="MCP_chemotaxis"/>
</dbReference>
<dbReference type="PATRIC" id="fig|1354791.3.peg.1891"/>
<keyword evidence="3 5" id="KW-0807">Transducer</keyword>
<dbReference type="SMART" id="SM00283">
    <property type="entry name" value="MA"/>
    <property type="match status" value="1"/>
</dbReference>
<dbReference type="Gene3D" id="1.10.287.950">
    <property type="entry name" value="Methyl-accepting chemotaxis protein"/>
    <property type="match status" value="1"/>
</dbReference>
<organism evidence="11 12">
    <name type="scientific">Ectothiorhodospira haloalkaliphila</name>
    <dbReference type="NCBI Taxonomy" id="421628"/>
    <lineage>
        <taxon>Bacteria</taxon>
        <taxon>Pseudomonadati</taxon>
        <taxon>Pseudomonadota</taxon>
        <taxon>Gammaproteobacteria</taxon>
        <taxon>Chromatiales</taxon>
        <taxon>Ectothiorhodospiraceae</taxon>
        <taxon>Ectothiorhodospira</taxon>
    </lineage>
</organism>
<keyword evidence="6" id="KW-0175">Coiled coil</keyword>
<dbReference type="Pfam" id="PF00672">
    <property type="entry name" value="HAMP"/>
    <property type="match status" value="1"/>
</dbReference>
<reference evidence="11 12" key="1">
    <citation type="journal article" date="2014" name="J Genomics">
        <title>Draft Genome Sequence of the Extremely Halophilic Phototrophic Purple Sulfur Bacterium Halorhodospira halochloris.</title>
        <authorList>
            <person name="Singh K.S."/>
            <person name="Kirksey J."/>
            <person name="Hoff W.D."/>
            <person name="Deole R."/>
        </authorList>
    </citation>
    <scope>NUCLEOTIDE SEQUENCE [LARGE SCALE GENOMIC DNA]</scope>
    <source>
        <strain evidence="11 12">A</strain>
    </source>
</reference>
<feature type="domain" description="Methyl-accepting transducer" evidence="9">
    <location>
        <begin position="507"/>
        <end position="736"/>
    </location>
</feature>
<evidence type="ECO:0000256" key="6">
    <source>
        <dbReference type="SAM" id="Coils"/>
    </source>
</evidence>
<dbReference type="KEGG" id="hhc:M911_07170"/>
<dbReference type="InterPro" id="IPR035965">
    <property type="entry name" value="PAS-like_dom_sf"/>
</dbReference>
<dbReference type="SUPFAM" id="SSF158472">
    <property type="entry name" value="HAMP domain-like"/>
    <property type="match status" value="1"/>
</dbReference>
<dbReference type="Gene3D" id="6.10.340.10">
    <property type="match status" value="1"/>
</dbReference>
<evidence type="ECO:0000256" key="8">
    <source>
        <dbReference type="SAM" id="Phobius"/>
    </source>
</evidence>
<feature type="domain" description="HAMP" evidence="10">
    <location>
        <begin position="450"/>
        <end position="502"/>
    </location>
</feature>
<dbReference type="SMART" id="SM00304">
    <property type="entry name" value="HAMP"/>
    <property type="match status" value="3"/>
</dbReference>
<dbReference type="InterPro" id="IPR004089">
    <property type="entry name" value="MCPsignal_dom"/>
</dbReference>
<dbReference type="GO" id="GO:0006935">
    <property type="term" value="P:chemotaxis"/>
    <property type="evidence" value="ECO:0007669"/>
    <property type="project" value="TreeGrafter"/>
</dbReference>
<evidence type="ECO:0000259" key="10">
    <source>
        <dbReference type="PROSITE" id="PS50885"/>
    </source>
</evidence>
<feature type="region of interest" description="Disordered" evidence="7">
    <location>
        <begin position="760"/>
        <end position="827"/>
    </location>
</feature>
<dbReference type="SUPFAM" id="SSF55785">
    <property type="entry name" value="PYP-like sensor domain (PAS domain)"/>
    <property type="match status" value="1"/>
</dbReference>
<keyword evidence="8" id="KW-0472">Membrane</keyword>
<dbReference type="CDD" id="cd11386">
    <property type="entry name" value="MCP_signal"/>
    <property type="match status" value="1"/>
</dbReference>
<protein>
    <submittedName>
        <fullName evidence="11">Chemotaxis protein</fullName>
    </submittedName>
</protein>
<evidence type="ECO:0000313" key="12">
    <source>
        <dbReference type="Proteomes" id="UP000019442"/>
    </source>
</evidence>
<keyword evidence="8" id="KW-1133">Transmembrane helix</keyword>
<evidence type="ECO:0000256" key="5">
    <source>
        <dbReference type="PROSITE-ProRule" id="PRU00284"/>
    </source>
</evidence>
<reference evidence="12" key="2">
    <citation type="submission" date="2014-02" db="EMBL/GenBank/DDBJ databases">
        <title>Draft Genome Sequence of extremely halophilic bacteria Halorhodospira halochloris.</title>
        <authorList>
            <person name="Singh K.S."/>
        </authorList>
    </citation>
    <scope>NUCLEOTIDE SEQUENCE [LARGE SCALE GENOMIC DNA]</scope>
    <source>
        <strain evidence="12">A</strain>
    </source>
</reference>
<dbReference type="PROSITE" id="PS50111">
    <property type="entry name" value="CHEMOTAXIS_TRANSDUC_2"/>
    <property type="match status" value="1"/>
</dbReference>
<accession>W8KGP4</accession>
<dbReference type="PANTHER" id="PTHR43531">
    <property type="entry name" value="PROTEIN ICFG"/>
    <property type="match status" value="1"/>
</dbReference>
<dbReference type="HOGENOM" id="CLU_000445_107_20_6"/>
<dbReference type="GO" id="GO:0007165">
    <property type="term" value="P:signal transduction"/>
    <property type="evidence" value="ECO:0007669"/>
    <property type="project" value="UniProtKB-KW"/>
</dbReference>
<dbReference type="PANTHER" id="PTHR43531:SF14">
    <property type="entry name" value="METHYL-ACCEPTING CHEMOTAXIS PROTEIN I-RELATED"/>
    <property type="match status" value="1"/>
</dbReference>
<keyword evidence="8" id="KW-0812">Transmembrane</keyword>